<evidence type="ECO:0000313" key="1">
    <source>
        <dbReference type="EMBL" id="MDQ8196431.1"/>
    </source>
</evidence>
<dbReference type="EMBL" id="JARXIC010000089">
    <property type="protein sequence ID" value="MDQ8196431.1"/>
    <property type="molecule type" value="Genomic_DNA"/>
</dbReference>
<accession>A0ABU1ARN8</accession>
<sequence length="208" mass="23343">MKRPIDTNALQIPLKSGLCPCLYVPIGARDVDAIEQYVGRVVKEMALRAPLTALFVEAYLPDEIDFRLPIWSMPESKILHCRQQVWVHVDYSGYRSAYQKAFPDACLKGMVLDHVLNRRIARLKGFGYLRIVPVTRAVNSSHGSLSEDWGVKYHSTSRMREINEASLAAVQYADLSDIVKMLNVQGGGSLMDYVNEAQAWVDAPKSCV</sequence>
<dbReference type="RefSeq" id="WP_308986863.1">
    <property type="nucleotide sequence ID" value="NZ_JARXIC010000089.1"/>
</dbReference>
<evidence type="ECO:0000313" key="2">
    <source>
        <dbReference type="Proteomes" id="UP001243717"/>
    </source>
</evidence>
<protein>
    <submittedName>
        <fullName evidence="1">Uncharacterized protein</fullName>
    </submittedName>
</protein>
<dbReference type="Proteomes" id="UP001243717">
    <property type="component" value="Unassembled WGS sequence"/>
</dbReference>
<proteinExistence type="predicted"/>
<gene>
    <name evidence="1" type="ORF">QEH59_18525</name>
</gene>
<organism evidence="1 2">
    <name type="scientific">Thalassobacterium sedimentorum</name>
    <dbReference type="NCBI Taxonomy" id="3041258"/>
    <lineage>
        <taxon>Bacteria</taxon>
        <taxon>Pseudomonadati</taxon>
        <taxon>Verrucomicrobiota</taxon>
        <taxon>Opitutia</taxon>
        <taxon>Puniceicoccales</taxon>
        <taxon>Coraliomargaritaceae</taxon>
        <taxon>Thalassobacterium</taxon>
    </lineage>
</organism>
<comment type="caution">
    <text evidence="1">The sequence shown here is derived from an EMBL/GenBank/DDBJ whole genome shotgun (WGS) entry which is preliminary data.</text>
</comment>
<keyword evidence="2" id="KW-1185">Reference proteome</keyword>
<reference evidence="1 2" key="1">
    <citation type="submission" date="2023-04" db="EMBL/GenBank/DDBJ databases">
        <title>A novel bacteria isolated from coastal sediment.</title>
        <authorList>
            <person name="Liu X.-J."/>
            <person name="Du Z.-J."/>
        </authorList>
    </citation>
    <scope>NUCLEOTIDE SEQUENCE [LARGE SCALE GENOMIC DNA]</scope>
    <source>
        <strain evidence="1 2">SDUM461004</strain>
    </source>
</reference>
<name>A0ABU1ARN8_9BACT</name>